<gene>
    <name evidence="2" type="ORF">DdX_06124</name>
</gene>
<evidence type="ECO:0000313" key="3">
    <source>
        <dbReference type="Proteomes" id="UP001201812"/>
    </source>
</evidence>
<dbReference type="EMBL" id="JAKKPZ010000007">
    <property type="protein sequence ID" value="KAI1719007.1"/>
    <property type="molecule type" value="Genomic_DNA"/>
</dbReference>
<dbReference type="AlphaFoldDB" id="A0AAD4R9N7"/>
<feature type="domain" description="LIN-9 C-terminal" evidence="1">
    <location>
        <begin position="41"/>
        <end position="250"/>
    </location>
</feature>
<dbReference type="InterPro" id="IPR045831">
    <property type="entry name" value="LIN9_C"/>
</dbReference>
<dbReference type="Proteomes" id="UP001201812">
    <property type="component" value="Unassembled WGS sequence"/>
</dbReference>
<name>A0AAD4R9N7_9BILA</name>
<protein>
    <submittedName>
        <fullName evidence="2">Protein lin-9 like protein</fullName>
    </submittedName>
</protein>
<organism evidence="2 3">
    <name type="scientific">Ditylenchus destructor</name>
    <dbReference type="NCBI Taxonomy" id="166010"/>
    <lineage>
        <taxon>Eukaryota</taxon>
        <taxon>Metazoa</taxon>
        <taxon>Ecdysozoa</taxon>
        <taxon>Nematoda</taxon>
        <taxon>Chromadorea</taxon>
        <taxon>Rhabditida</taxon>
        <taxon>Tylenchina</taxon>
        <taxon>Tylenchomorpha</taxon>
        <taxon>Sphaerularioidea</taxon>
        <taxon>Anguinidae</taxon>
        <taxon>Anguininae</taxon>
        <taxon>Ditylenchus</taxon>
    </lineage>
</organism>
<comment type="caution">
    <text evidence="2">The sequence shown here is derived from an EMBL/GenBank/DDBJ whole genome shotgun (WGS) entry which is preliminary data.</text>
</comment>
<proteinExistence type="predicted"/>
<sequence>MNLRKRAKGSRRLSDPDFIEYDRHCRNSAEMYSETYSGAFEDTNNEAQFPNEPVVEDHEIASGDAIDENNAMPLRVLILIMRLRKILVYKKKLLTDFASISNCAEQFLSYSTECPAALQKHHSTIINRIAFINQCIEDYKKELYVYDPFLLSLVSKTFSIREECNIMAQQMVENCGETGLDGPIQNTNVLSTISKLTSFLLQTLRIRELMEMNRCIHPEAGLLSESLKEIEPLNAFDFLLSVQIPVKHMMDMNNFTHKRGQ</sequence>
<reference evidence="2" key="1">
    <citation type="submission" date="2022-01" db="EMBL/GenBank/DDBJ databases">
        <title>Genome Sequence Resource for Two Populations of Ditylenchus destructor, the Migratory Endoparasitic Phytonematode.</title>
        <authorList>
            <person name="Zhang H."/>
            <person name="Lin R."/>
            <person name="Xie B."/>
        </authorList>
    </citation>
    <scope>NUCLEOTIDE SEQUENCE</scope>
    <source>
        <strain evidence="2">BazhouSP</strain>
    </source>
</reference>
<dbReference type="Pfam" id="PF19438">
    <property type="entry name" value="LIN9_C"/>
    <property type="match status" value="1"/>
</dbReference>
<accession>A0AAD4R9N7</accession>
<evidence type="ECO:0000313" key="2">
    <source>
        <dbReference type="EMBL" id="KAI1719007.1"/>
    </source>
</evidence>
<keyword evidence="3" id="KW-1185">Reference proteome</keyword>
<evidence type="ECO:0000259" key="1">
    <source>
        <dbReference type="Pfam" id="PF19438"/>
    </source>
</evidence>